<protein>
    <submittedName>
        <fullName evidence="2">Uncharacterized protein</fullName>
    </submittedName>
</protein>
<feature type="chain" id="PRO_5042086466" evidence="1">
    <location>
        <begin position="25"/>
        <end position="139"/>
    </location>
</feature>
<evidence type="ECO:0000313" key="2">
    <source>
        <dbReference type="EMBL" id="KAJ0409611.1"/>
    </source>
</evidence>
<name>A0AAD5LTR8_PYTIN</name>
<gene>
    <name evidence="2" type="ORF">P43SY_008483</name>
</gene>
<accession>A0AAD5LTR8</accession>
<evidence type="ECO:0000313" key="3">
    <source>
        <dbReference type="Proteomes" id="UP001209570"/>
    </source>
</evidence>
<reference evidence="2" key="1">
    <citation type="submission" date="2021-12" db="EMBL/GenBank/DDBJ databases">
        <title>Prjna785345.</title>
        <authorList>
            <person name="Rujirawat T."/>
            <person name="Krajaejun T."/>
        </authorList>
    </citation>
    <scope>NUCLEOTIDE SEQUENCE</scope>
    <source>
        <strain evidence="2">Pi057C3</strain>
    </source>
</reference>
<dbReference type="PROSITE" id="PS51257">
    <property type="entry name" value="PROKAR_LIPOPROTEIN"/>
    <property type="match status" value="1"/>
</dbReference>
<sequence length="139" mass="15031">MPRFASIFAAALAVASLACQGSQAFWIFNEDDVQDRPVNGYNSAVLTTALKDPHAIAPEAGSAICPKKVNRVREGKKDNDLFFFIFNVDGCKVDPATGLCSADCEAVPHQVIISSVNEPVRHGEESMETSFKVESITQL</sequence>
<keyword evidence="1" id="KW-0732">Signal</keyword>
<organism evidence="2 3">
    <name type="scientific">Pythium insidiosum</name>
    <name type="common">Pythiosis disease agent</name>
    <dbReference type="NCBI Taxonomy" id="114742"/>
    <lineage>
        <taxon>Eukaryota</taxon>
        <taxon>Sar</taxon>
        <taxon>Stramenopiles</taxon>
        <taxon>Oomycota</taxon>
        <taxon>Peronosporomycetes</taxon>
        <taxon>Pythiales</taxon>
        <taxon>Pythiaceae</taxon>
        <taxon>Pythium</taxon>
    </lineage>
</organism>
<dbReference type="Proteomes" id="UP001209570">
    <property type="component" value="Unassembled WGS sequence"/>
</dbReference>
<feature type="signal peptide" evidence="1">
    <location>
        <begin position="1"/>
        <end position="24"/>
    </location>
</feature>
<keyword evidence="3" id="KW-1185">Reference proteome</keyword>
<evidence type="ECO:0000256" key="1">
    <source>
        <dbReference type="SAM" id="SignalP"/>
    </source>
</evidence>
<dbReference type="AlphaFoldDB" id="A0AAD5LTR8"/>
<comment type="caution">
    <text evidence="2">The sequence shown here is derived from an EMBL/GenBank/DDBJ whole genome shotgun (WGS) entry which is preliminary data.</text>
</comment>
<proteinExistence type="predicted"/>
<dbReference type="EMBL" id="JAKCXM010000003">
    <property type="protein sequence ID" value="KAJ0409611.1"/>
    <property type="molecule type" value="Genomic_DNA"/>
</dbReference>